<evidence type="ECO:0000313" key="2">
    <source>
        <dbReference type="Proteomes" id="UP001152795"/>
    </source>
</evidence>
<evidence type="ECO:0000313" key="1">
    <source>
        <dbReference type="EMBL" id="CAB3996401.1"/>
    </source>
</evidence>
<keyword evidence="2" id="KW-1185">Reference proteome</keyword>
<dbReference type="EMBL" id="CACRXK020002862">
    <property type="protein sequence ID" value="CAB3996401.1"/>
    <property type="molecule type" value="Genomic_DNA"/>
</dbReference>
<accession>A0A6S7HMY8</accession>
<protein>
    <submittedName>
        <fullName evidence="1">Uncharacterized protein</fullName>
    </submittedName>
</protein>
<dbReference type="AlphaFoldDB" id="A0A6S7HMY8"/>
<proteinExistence type="predicted"/>
<dbReference type="Proteomes" id="UP001152795">
    <property type="component" value="Unassembled WGS sequence"/>
</dbReference>
<organism evidence="1 2">
    <name type="scientific">Paramuricea clavata</name>
    <name type="common">Red gorgonian</name>
    <name type="synonym">Violescent sea-whip</name>
    <dbReference type="NCBI Taxonomy" id="317549"/>
    <lineage>
        <taxon>Eukaryota</taxon>
        <taxon>Metazoa</taxon>
        <taxon>Cnidaria</taxon>
        <taxon>Anthozoa</taxon>
        <taxon>Octocorallia</taxon>
        <taxon>Malacalcyonacea</taxon>
        <taxon>Plexauridae</taxon>
        <taxon>Paramuricea</taxon>
    </lineage>
</organism>
<comment type="caution">
    <text evidence="1">The sequence shown here is derived from an EMBL/GenBank/DDBJ whole genome shotgun (WGS) entry which is preliminary data.</text>
</comment>
<reference evidence="1" key="1">
    <citation type="submission" date="2020-04" db="EMBL/GenBank/DDBJ databases">
        <authorList>
            <person name="Alioto T."/>
            <person name="Alioto T."/>
            <person name="Gomez Garrido J."/>
        </authorList>
    </citation>
    <scope>NUCLEOTIDE SEQUENCE</scope>
    <source>
        <strain evidence="1">A484AB</strain>
    </source>
</reference>
<name>A0A6S7HMY8_PARCT</name>
<gene>
    <name evidence="1" type="ORF">PACLA_8A007883</name>
</gene>
<sequence>MFVAHHKMIVINMRHVRILDQGCTHVLVTKVTQEMENTAKKSRYVARREMTVMNLRPAETPDLQLTLVRAMKVIRAMERSNATVSTLIQHFDNSTFYLPIYLNYTADKLHCIKLHEMEYTRQCNTLIRAYILLSIKISARL</sequence>